<dbReference type="FunFam" id="2.170.150.80:FF:000009">
    <property type="entry name" value="NAC domain-containing protein 8"/>
    <property type="match status" value="1"/>
</dbReference>
<dbReference type="OrthoDB" id="643388at2759"/>
<feature type="region of interest" description="Disordered" evidence="5">
    <location>
        <begin position="370"/>
        <end position="426"/>
    </location>
</feature>
<organism evidence="7">
    <name type="scientific">Hordeum vulgare subsp. vulgare</name>
    <name type="common">Domesticated barley</name>
    <dbReference type="NCBI Taxonomy" id="112509"/>
    <lineage>
        <taxon>Eukaryota</taxon>
        <taxon>Viridiplantae</taxon>
        <taxon>Streptophyta</taxon>
        <taxon>Embryophyta</taxon>
        <taxon>Tracheophyta</taxon>
        <taxon>Spermatophyta</taxon>
        <taxon>Magnoliopsida</taxon>
        <taxon>Liliopsida</taxon>
        <taxon>Poales</taxon>
        <taxon>Poaceae</taxon>
        <taxon>BOP clade</taxon>
        <taxon>Pooideae</taxon>
        <taxon>Triticodae</taxon>
        <taxon>Triticeae</taxon>
        <taxon>Hordeinae</taxon>
        <taxon>Hordeum</taxon>
    </lineage>
</organism>
<dbReference type="KEGG" id="hvg:123427005"/>
<dbReference type="SUPFAM" id="SSF101941">
    <property type="entry name" value="NAC domain"/>
    <property type="match status" value="1"/>
</dbReference>
<dbReference type="GO" id="GO:0006355">
    <property type="term" value="P:regulation of DNA-templated transcription"/>
    <property type="evidence" value="ECO:0000318"/>
    <property type="project" value="GO_Central"/>
</dbReference>
<evidence type="ECO:0000256" key="4">
    <source>
        <dbReference type="ARBA" id="ARBA00023242"/>
    </source>
</evidence>
<proteinExistence type="evidence at transcript level"/>
<dbReference type="GeneID" id="123427005"/>
<dbReference type="GO" id="GO:0000976">
    <property type="term" value="F:transcription cis-regulatory region binding"/>
    <property type="evidence" value="ECO:0000318"/>
    <property type="project" value="GO_Central"/>
</dbReference>
<feature type="compositionally biased region" description="Pro residues" evidence="5">
    <location>
        <begin position="323"/>
        <end position="334"/>
    </location>
</feature>
<reference evidence="8" key="4">
    <citation type="submission" date="2022-01" db="UniProtKB">
        <authorList>
            <consortium name="EnsemblPlants"/>
        </authorList>
    </citation>
    <scope>IDENTIFICATION</scope>
    <source>
        <strain evidence="8">subsp. vulgare</strain>
    </source>
</reference>
<keyword evidence="4" id="KW-0539">Nucleus</keyword>
<evidence type="ECO:0000313" key="7">
    <source>
        <dbReference type="EMBL" id="BAJ88977.1"/>
    </source>
</evidence>
<dbReference type="GO" id="GO:0005634">
    <property type="term" value="C:nucleus"/>
    <property type="evidence" value="ECO:0000318"/>
    <property type="project" value="GO_Central"/>
</dbReference>
<reference evidence="8" key="3">
    <citation type="submission" date="2020-10" db="EMBL/GenBank/DDBJ databases">
        <authorList>
            <person name="Scholz U."/>
            <person name="Mascher M."/>
            <person name="Fiebig A."/>
        </authorList>
    </citation>
    <scope>NUCLEOTIDE SEQUENCE [LARGE SCALE GENOMIC DNA]</scope>
    <source>
        <strain evidence="8">cv. Morex</strain>
    </source>
</reference>
<dbReference type="InterPro" id="IPR036093">
    <property type="entry name" value="NAC_dom_sf"/>
</dbReference>
<feature type="region of interest" description="Disordered" evidence="5">
    <location>
        <begin position="316"/>
        <end position="357"/>
    </location>
</feature>
<keyword evidence="9" id="KW-1185">Reference proteome</keyword>
<protein>
    <submittedName>
        <fullName evidence="7">Predicted protein</fullName>
    </submittedName>
</protein>
<evidence type="ECO:0000256" key="1">
    <source>
        <dbReference type="ARBA" id="ARBA00023015"/>
    </source>
</evidence>
<evidence type="ECO:0000259" key="6">
    <source>
        <dbReference type="PROSITE" id="PS51005"/>
    </source>
</evidence>
<accession>F2D1K6</accession>
<dbReference type="AlphaFoldDB" id="F2D1K6"/>
<evidence type="ECO:0000313" key="9">
    <source>
        <dbReference type="Proteomes" id="UP000011116"/>
    </source>
</evidence>
<dbReference type="Gramene" id="HORVU.MOREX.r2.2HG0145090.1">
    <property type="protein sequence ID" value="HORVU.MOREX.r2.2HG0145090.1"/>
    <property type="gene ID" value="HORVU.MOREX.r2.2HG0145090"/>
</dbReference>
<dbReference type="PANTHER" id="PTHR31079:SF52">
    <property type="entry name" value="NAC DOMAIN-CONTAINING PROTEIN"/>
    <property type="match status" value="1"/>
</dbReference>
<dbReference type="InterPro" id="IPR003441">
    <property type="entry name" value="NAC-dom"/>
</dbReference>
<reference evidence="7" key="1">
    <citation type="journal article" date="2011" name="Plant Physiol.">
        <title>Comprehensive sequence analysis of 24,783 barley full-length cDNAs derived from 12 clone libraries.</title>
        <authorList>
            <person name="Matsumoto T."/>
            <person name="Tanaka T."/>
            <person name="Sakai H."/>
            <person name="Amano N."/>
            <person name="Kanamori H."/>
            <person name="Kurita K."/>
            <person name="Kikuta A."/>
            <person name="Kamiya K."/>
            <person name="Yamamoto M."/>
            <person name="Ikawa H."/>
            <person name="Fujii N."/>
            <person name="Hori K."/>
            <person name="Itoh T."/>
            <person name="Sato K."/>
        </authorList>
    </citation>
    <scope>NUCLEOTIDE SEQUENCE</scope>
    <source>
        <tissue evidence="7">Leaf</tissue>
    </source>
</reference>
<dbReference type="PANTHER" id="PTHR31079">
    <property type="entry name" value="NAC DOMAIN-CONTAINING PROTEIN 73"/>
    <property type="match status" value="1"/>
</dbReference>
<keyword evidence="2" id="KW-0238">DNA-binding</keyword>
<keyword evidence="3" id="KW-0804">Transcription</keyword>
<dbReference type="InterPro" id="IPR044799">
    <property type="entry name" value="SOG1-like"/>
</dbReference>
<dbReference type="GO" id="GO:0003700">
    <property type="term" value="F:DNA-binding transcription factor activity"/>
    <property type="evidence" value="ECO:0007669"/>
    <property type="project" value="InterPro"/>
</dbReference>
<dbReference type="RefSeq" id="XP_044966869.1">
    <property type="nucleotide sequence ID" value="XM_045110934.1"/>
</dbReference>
<gene>
    <name evidence="8" type="primary">LOC123427005</name>
</gene>
<dbReference type="SMR" id="F2D1K6"/>
<dbReference type="Proteomes" id="UP000011116">
    <property type="component" value="Chromosome 2H"/>
</dbReference>
<name>F2D1K6_HORVV</name>
<dbReference type="Gene3D" id="2.170.150.80">
    <property type="entry name" value="NAC domain"/>
    <property type="match status" value="1"/>
</dbReference>
<dbReference type="Gramene" id="HORVU.MOREX.r3.2HG0175560.1">
    <property type="protein sequence ID" value="HORVU.MOREX.r3.2HG0175560.1"/>
    <property type="gene ID" value="HORVU.MOREX.r3.2HG0175560"/>
</dbReference>
<dbReference type="EMBL" id="AK357763">
    <property type="protein sequence ID" value="BAJ88977.1"/>
    <property type="molecule type" value="mRNA"/>
</dbReference>
<evidence type="ECO:0000313" key="8">
    <source>
        <dbReference type="EnsemblPlants" id="HORVU.MOREX.r3.2HG0175560.1"/>
    </source>
</evidence>
<keyword evidence="1" id="KW-0805">Transcription regulation</keyword>
<sequence length="442" mass="49456">MASRVHAEPAPDPREARRQSRVGFACLLPWAKHFGHSLRLFKGRAHGRLGHPPGSFPPHPPRMLVRSLLPHHSATPEPPQRGRAPAMDEPFIVTGKIIAMMIRNGELVAEAGMECPKCEHRIDNSDVSSQWPGLPIGVKFDPTDLELLGHLEGKISRAVPHVLIDDFIPTIGKEEGICYTHPENLPGVKLDGIASHFFHKIGNAYDVGTRKRRKISNNYHTVCDERLRWHKTGKSRSILDNNGVIKGWKKIMVLYMGSKKGGGKTKKTNWRMHQYHLGVDEDEKDGELVVSKVFYQSESEKAGQPLIWCGNEEYDSFAGENDPPTPMTYPPEPCRPNDSPFETEQNQEEDEEFRQSAVRGAKEWLAGTTSHAVNDMALPGLDEHPSRGGTPDYPENSEKQHLPLDAEELQGFPDLGTSPHFSSLAGMKFDSLDGFHSWLKDM</sequence>
<dbReference type="PROSITE" id="PS51005">
    <property type="entry name" value="NAC"/>
    <property type="match status" value="1"/>
</dbReference>
<dbReference type="EnsemblPlants" id="HORVU.MOREX.r3.2HG0175560.1">
    <property type="protein sequence ID" value="HORVU.MOREX.r3.2HG0175560.1"/>
    <property type="gene ID" value="HORVU.MOREX.r3.2HG0175560"/>
</dbReference>
<evidence type="ECO:0000256" key="5">
    <source>
        <dbReference type="SAM" id="MobiDB-lite"/>
    </source>
</evidence>
<evidence type="ECO:0000256" key="2">
    <source>
        <dbReference type="ARBA" id="ARBA00023125"/>
    </source>
</evidence>
<dbReference type="Pfam" id="PF02365">
    <property type="entry name" value="NAM"/>
    <property type="match status" value="1"/>
</dbReference>
<evidence type="ECO:0000256" key="3">
    <source>
        <dbReference type="ARBA" id="ARBA00023163"/>
    </source>
</evidence>
<feature type="domain" description="NAC" evidence="6">
    <location>
        <begin position="134"/>
        <end position="296"/>
    </location>
</feature>
<reference evidence="9" key="2">
    <citation type="journal article" date="2012" name="Nature">
        <title>A physical, genetic and functional sequence assembly of the barley genome.</title>
        <authorList>
            <consortium name="The International Barley Genome Sequencing Consortium"/>
            <person name="Mayer K.F."/>
            <person name="Waugh R."/>
            <person name="Brown J.W."/>
            <person name="Schulman A."/>
            <person name="Langridge P."/>
            <person name="Platzer M."/>
            <person name="Fincher G.B."/>
            <person name="Muehlbauer G.J."/>
            <person name="Sato K."/>
            <person name="Close T.J."/>
            <person name="Wise R.P."/>
            <person name="Stein N."/>
        </authorList>
    </citation>
    <scope>NUCLEOTIDE SEQUENCE [LARGE SCALE GENOMIC DNA]</scope>
    <source>
        <strain evidence="9">cv. Morex</strain>
    </source>
</reference>